<dbReference type="Gramene" id="Solyc01g067275.1.1">
    <property type="protein sequence ID" value="Solyc01g067275.1.1"/>
    <property type="gene ID" value="Solyc01g067275.1"/>
</dbReference>
<keyword evidence="2" id="KW-1185">Reference proteome</keyword>
<organism evidence="1">
    <name type="scientific">Solanum lycopersicum</name>
    <name type="common">Tomato</name>
    <name type="synonym">Lycopersicon esculentum</name>
    <dbReference type="NCBI Taxonomy" id="4081"/>
    <lineage>
        <taxon>Eukaryota</taxon>
        <taxon>Viridiplantae</taxon>
        <taxon>Streptophyta</taxon>
        <taxon>Embryophyta</taxon>
        <taxon>Tracheophyta</taxon>
        <taxon>Spermatophyta</taxon>
        <taxon>Magnoliopsida</taxon>
        <taxon>eudicotyledons</taxon>
        <taxon>Gunneridae</taxon>
        <taxon>Pentapetalae</taxon>
        <taxon>asterids</taxon>
        <taxon>lamiids</taxon>
        <taxon>Solanales</taxon>
        <taxon>Solanaceae</taxon>
        <taxon>Solanoideae</taxon>
        <taxon>Solaneae</taxon>
        <taxon>Solanum</taxon>
        <taxon>Solanum subgen. Lycopersicon</taxon>
    </lineage>
</organism>
<dbReference type="SUPFAM" id="SSF74788">
    <property type="entry name" value="Cullin repeat-like"/>
    <property type="match status" value="1"/>
</dbReference>
<dbReference type="EnsemblPlants" id="Solyc01g067275.1.1">
    <property type="protein sequence ID" value="Solyc01g067275.1.1"/>
    <property type="gene ID" value="Solyc01g067275.1"/>
</dbReference>
<sequence length="73" mass="8717">MRRIKVQLMMSKSYSTTLSVVRPRNGSRRIYNMCTQKPPHDYSQQLYDKYREAFEEYIITTVRVAAVFIHISL</sequence>
<reference evidence="1" key="2">
    <citation type="submission" date="2019-01" db="UniProtKB">
        <authorList>
            <consortium name="EnsemblPlants"/>
        </authorList>
    </citation>
    <scope>IDENTIFICATION</scope>
    <source>
        <strain evidence="1">cv. Heinz 1706</strain>
    </source>
</reference>
<protein>
    <submittedName>
        <fullName evidence="1">Uncharacterized protein</fullName>
    </submittedName>
</protein>
<dbReference type="PaxDb" id="4081-Solyc01g067260.2.1"/>
<reference evidence="1" key="1">
    <citation type="journal article" date="2012" name="Nature">
        <title>The tomato genome sequence provides insights into fleshy fruit evolution.</title>
        <authorList>
            <consortium name="Tomato Genome Consortium"/>
        </authorList>
    </citation>
    <scope>NUCLEOTIDE SEQUENCE [LARGE SCALE GENOMIC DNA]</scope>
    <source>
        <strain evidence="1">cv. Heinz 1706</strain>
    </source>
</reference>
<dbReference type="InParanoid" id="A0A3Q7EGE9"/>
<evidence type="ECO:0000313" key="2">
    <source>
        <dbReference type="Proteomes" id="UP000004994"/>
    </source>
</evidence>
<name>A0A3Q7EGE9_SOLLC</name>
<dbReference type="Gene3D" id="1.20.1310.10">
    <property type="entry name" value="Cullin Repeats"/>
    <property type="match status" value="1"/>
</dbReference>
<accession>A0A3Q7EGE9</accession>
<dbReference type="AlphaFoldDB" id="A0A3Q7EGE9"/>
<evidence type="ECO:0000313" key="1">
    <source>
        <dbReference type="EnsemblPlants" id="Solyc01g067275.1.1"/>
    </source>
</evidence>
<dbReference type="Proteomes" id="UP000004994">
    <property type="component" value="Chromosome 1"/>
</dbReference>
<dbReference type="InterPro" id="IPR016159">
    <property type="entry name" value="Cullin_repeat-like_dom_sf"/>
</dbReference>
<dbReference type="STRING" id="4081.A0A3Q7EGE9"/>
<proteinExistence type="predicted"/>